<dbReference type="EMBL" id="JBHTIS010003367">
    <property type="protein sequence ID" value="MFD1051150.1"/>
    <property type="molecule type" value="Genomic_DNA"/>
</dbReference>
<proteinExistence type="predicted"/>
<gene>
    <name evidence="1" type="ORF">ACFQ1S_39275</name>
</gene>
<comment type="caution">
    <text evidence="1">The sequence shown here is derived from an EMBL/GenBank/DDBJ whole genome shotgun (WGS) entry which is preliminary data.</text>
</comment>
<evidence type="ECO:0008006" key="3">
    <source>
        <dbReference type="Google" id="ProtNLM"/>
    </source>
</evidence>
<evidence type="ECO:0000313" key="2">
    <source>
        <dbReference type="Proteomes" id="UP001597045"/>
    </source>
</evidence>
<dbReference type="SUPFAM" id="SSF50998">
    <property type="entry name" value="Quinoprotein alcohol dehydrogenase-like"/>
    <property type="match status" value="1"/>
</dbReference>
<keyword evidence="2" id="KW-1185">Reference proteome</keyword>
<protein>
    <recommendedName>
        <fullName evidence="3">PQQ-like domain-containing protein</fullName>
    </recommendedName>
</protein>
<organism evidence="1 2">
    <name type="scientific">Kibdelosporangium lantanae</name>
    <dbReference type="NCBI Taxonomy" id="1497396"/>
    <lineage>
        <taxon>Bacteria</taxon>
        <taxon>Bacillati</taxon>
        <taxon>Actinomycetota</taxon>
        <taxon>Actinomycetes</taxon>
        <taxon>Pseudonocardiales</taxon>
        <taxon>Pseudonocardiaceae</taxon>
        <taxon>Kibdelosporangium</taxon>
    </lineage>
</organism>
<dbReference type="Proteomes" id="UP001597045">
    <property type="component" value="Unassembled WGS sequence"/>
</dbReference>
<sequence>MSATTKYDWLQFAYDQAKSANATLETTVNLGNVKNLKKLFSTQMTDVPDGSPVALTDVGGRDLVFIQGEHGHLQAYDAHSGTKVWDHDLGPGSNANSTPAIDPNRQFIYANGNDGYAHKINVADGTEVTGNGWPELTGPGKTSPALTLATVDGTSYLYASNSGHGHITTINLTTGTQHVFSLACANRPDIHFGAPGQPDDCTVKGPNP</sequence>
<accession>A0ABW3MKN9</accession>
<evidence type="ECO:0000313" key="1">
    <source>
        <dbReference type="EMBL" id="MFD1051150.1"/>
    </source>
</evidence>
<reference evidence="2" key="1">
    <citation type="journal article" date="2019" name="Int. J. Syst. Evol. Microbiol.">
        <title>The Global Catalogue of Microorganisms (GCM) 10K type strain sequencing project: providing services to taxonomists for standard genome sequencing and annotation.</title>
        <authorList>
            <consortium name="The Broad Institute Genomics Platform"/>
            <consortium name="The Broad Institute Genome Sequencing Center for Infectious Disease"/>
            <person name="Wu L."/>
            <person name="Ma J."/>
        </authorList>
    </citation>
    <scope>NUCLEOTIDE SEQUENCE [LARGE SCALE GENOMIC DNA]</scope>
    <source>
        <strain evidence="2">JCM 31486</strain>
    </source>
</reference>
<dbReference type="InterPro" id="IPR015943">
    <property type="entry name" value="WD40/YVTN_repeat-like_dom_sf"/>
</dbReference>
<dbReference type="Gene3D" id="2.130.10.10">
    <property type="entry name" value="YVTN repeat-like/Quinoprotein amine dehydrogenase"/>
    <property type="match status" value="1"/>
</dbReference>
<name>A0ABW3MKN9_9PSEU</name>
<dbReference type="InterPro" id="IPR011047">
    <property type="entry name" value="Quinoprotein_ADH-like_sf"/>
</dbReference>
<feature type="non-terminal residue" evidence="1">
    <location>
        <position position="208"/>
    </location>
</feature>